<evidence type="ECO:0000313" key="5">
    <source>
        <dbReference type="EMBL" id="MFD2933087.1"/>
    </source>
</evidence>
<keyword evidence="3" id="KW-0732">Signal</keyword>
<comment type="caution">
    <text evidence="5">The sequence shown here is derived from an EMBL/GenBank/DDBJ whole genome shotgun (WGS) entry which is preliminary data.</text>
</comment>
<evidence type="ECO:0000259" key="4">
    <source>
        <dbReference type="Pfam" id="PF00326"/>
    </source>
</evidence>
<evidence type="ECO:0000313" key="6">
    <source>
        <dbReference type="Proteomes" id="UP001597512"/>
    </source>
</evidence>
<keyword evidence="2" id="KW-0645">Protease</keyword>
<dbReference type="InterPro" id="IPR029058">
    <property type="entry name" value="AB_hydrolase_fold"/>
</dbReference>
<dbReference type="Pfam" id="PF07676">
    <property type="entry name" value="PD40"/>
    <property type="match status" value="1"/>
</dbReference>
<proteinExistence type="predicted"/>
<dbReference type="InterPro" id="IPR001375">
    <property type="entry name" value="Peptidase_S9_cat"/>
</dbReference>
<dbReference type="SUPFAM" id="SSF53474">
    <property type="entry name" value="alpha/beta-Hydrolases"/>
    <property type="match status" value="1"/>
</dbReference>
<sequence>MKKQLLLYLVCSSLSGSVIAQSSWTPASMIAYKRVSSPFVSPDGKLVAYVVATARMDAENSDFLSQIYVASSDGKTNHQYTFGDKSCTDPQFSPDGQFMAFTSGRGKDKDAKKQLYVMRLTGGEAEPVTVAKNNITTYAWSPDSKRIAYIVTDARSTQDEKDRKEKKDWDVVDQFQNAHLYALTLTKNAKGDYPVKQLTKGAFHLSGLDWSPNSKTIVFSQQNTPSVNDWVSSKIATVSADSGAVQSLALDKGAASQPIYSHDGRFIAYVADVGQNSWMYKKNICLIPAGGGPVKRLASTPDEQPILTGWSPDDKAVVVSEALHTASAMYSLPADGSALKKLTPLTQGIYASPHLNNRGDVALLYQTTDMPVDVYIASLSNMTARKLTNIHADYMAGKKVAKTDVLTWKSKDGKYDIDGLLTYPANYQAGKKYPLILNVHGGPAGVFAQTYTGASSPYPIQAFAQEGYFVLRPNPRGSSGYGTEFRKANYRDWGNNDYEDLMVGVDKTIQMGLAHPDSLVETGWSYGGYMTSTIITKTNRFKAVMAGAPVTNLMSFNGTADIADFLPSYFGGEFWDDPKVYADHSPMFAIKNAKTPTLIIHGQSDDRVPPEQGYQLHRALQRLGVKTKMITYPRQPHGFVEPKFIQDVGERVLDWFDSNLNRHTETAHQTASVLSEGKR</sequence>
<dbReference type="Pfam" id="PF00326">
    <property type="entry name" value="Peptidase_S9"/>
    <property type="match status" value="1"/>
</dbReference>
<keyword evidence="2" id="KW-0720">Serine protease</keyword>
<evidence type="ECO:0000256" key="3">
    <source>
        <dbReference type="SAM" id="SignalP"/>
    </source>
</evidence>
<dbReference type="EMBL" id="JBHUOM010000001">
    <property type="protein sequence ID" value="MFD2933087.1"/>
    <property type="molecule type" value="Genomic_DNA"/>
</dbReference>
<protein>
    <submittedName>
        <fullName evidence="5">Prolyl oligopeptidase family serine peptidase</fullName>
    </submittedName>
</protein>
<organism evidence="5 6">
    <name type="scientific">Spirosoma flavum</name>
    <dbReference type="NCBI Taxonomy" id="2048557"/>
    <lineage>
        <taxon>Bacteria</taxon>
        <taxon>Pseudomonadati</taxon>
        <taxon>Bacteroidota</taxon>
        <taxon>Cytophagia</taxon>
        <taxon>Cytophagales</taxon>
        <taxon>Cytophagaceae</taxon>
        <taxon>Spirosoma</taxon>
    </lineage>
</organism>
<evidence type="ECO:0000256" key="2">
    <source>
        <dbReference type="ARBA" id="ARBA00022825"/>
    </source>
</evidence>
<dbReference type="SUPFAM" id="SSF82171">
    <property type="entry name" value="DPP6 N-terminal domain-like"/>
    <property type="match status" value="1"/>
</dbReference>
<reference evidence="6" key="1">
    <citation type="journal article" date="2019" name="Int. J. Syst. Evol. Microbiol.">
        <title>The Global Catalogue of Microorganisms (GCM) 10K type strain sequencing project: providing services to taxonomists for standard genome sequencing and annotation.</title>
        <authorList>
            <consortium name="The Broad Institute Genomics Platform"/>
            <consortium name="The Broad Institute Genome Sequencing Center for Infectious Disease"/>
            <person name="Wu L."/>
            <person name="Ma J."/>
        </authorList>
    </citation>
    <scope>NUCLEOTIDE SEQUENCE [LARGE SCALE GENOMIC DNA]</scope>
    <source>
        <strain evidence="6">KCTC 52490</strain>
    </source>
</reference>
<dbReference type="Proteomes" id="UP001597512">
    <property type="component" value="Unassembled WGS sequence"/>
</dbReference>
<name>A0ABW6AF65_9BACT</name>
<dbReference type="RefSeq" id="WP_381497269.1">
    <property type="nucleotide sequence ID" value="NZ_JBHUOM010000001.1"/>
</dbReference>
<gene>
    <name evidence="5" type="ORF">ACFS25_04795</name>
</gene>
<keyword evidence="1" id="KW-0378">Hydrolase</keyword>
<dbReference type="PANTHER" id="PTHR42776:SF27">
    <property type="entry name" value="DIPEPTIDYL PEPTIDASE FAMILY MEMBER 6"/>
    <property type="match status" value="1"/>
</dbReference>
<dbReference type="InterPro" id="IPR011659">
    <property type="entry name" value="WD40"/>
</dbReference>
<keyword evidence="6" id="KW-1185">Reference proteome</keyword>
<feature type="domain" description="Peptidase S9 prolyl oligopeptidase catalytic" evidence="4">
    <location>
        <begin position="460"/>
        <end position="661"/>
    </location>
</feature>
<accession>A0ABW6AF65</accession>
<dbReference type="Gene3D" id="2.120.10.60">
    <property type="entry name" value="Tricorn protease N-terminal domain"/>
    <property type="match status" value="1"/>
</dbReference>
<feature type="chain" id="PRO_5045773214" evidence="3">
    <location>
        <begin position="21"/>
        <end position="679"/>
    </location>
</feature>
<dbReference type="PANTHER" id="PTHR42776">
    <property type="entry name" value="SERINE PEPTIDASE S9 FAMILY MEMBER"/>
    <property type="match status" value="1"/>
</dbReference>
<dbReference type="Gene3D" id="2.120.10.30">
    <property type="entry name" value="TolB, C-terminal domain"/>
    <property type="match status" value="1"/>
</dbReference>
<dbReference type="Gene3D" id="3.40.50.1820">
    <property type="entry name" value="alpha/beta hydrolase"/>
    <property type="match status" value="1"/>
</dbReference>
<feature type="signal peptide" evidence="3">
    <location>
        <begin position="1"/>
        <end position="20"/>
    </location>
</feature>
<dbReference type="InterPro" id="IPR011042">
    <property type="entry name" value="6-blade_b-propeller_TolB-like"/>
</dbReference>
<evidence type="ECO:0000256" key="1">
    <source>
        <dbReference type="ARBA" id="ARBA00022801"/>
    </source>
</evidence>